<dbReference type="AlphaFoldDB" id="A0A0N4Z6C4"/>
<organism evidence="2 3">
    <name type="scientific">Parastrongyloides trichosuri</name>
    <name type="common">Possum-specific nematode worm</name>
    <dbReference type="NCBI Taxonomy" id="131310"/>
    <lineage>
        <taxon>Eukaryota</taxon>
        <taxon>Metazoa</taxon>
        <taxon>Ecdysozoa</taxon>
        <taxon>Nematoda</taxon>
        <taxon>Chromadorea</taxon>
        <taxon>Rhabditida</taxon>
        <taxon>Tylenchina</taxon>
        <taxon>Panagrolaimomorpha</taxon>
        <taxon>Strongyloidoidea</taxon>
        <taxon>Strongyloididae</taxon>
        <taxon>Parastrongyloides</taxon>
    </lineage>
</organism>
<dbReference type="WBParaSite" id="PTRK_0000271700.1">
    <property type="protein sequence ID" value="PTRK_0000271700.1"/>
    <property type="gene ID" value="PTRK_0000271700"/>
</dbReference>
<dbReference type="Gene3D" id="3.40.33.10">
    <property type="entry name" value="CAP"/>
    <property type="match status" value="1"/>
</dbReference>
<name>A0A0N4Z6C4_PARTI</name>
<reference evidence="3" key="1">
    <citation type="submission" date="2017-02" db="UniProtKB">
        <authorList>
            <consortium name="WormBaseParasite"/>
        </authorList>
    </citation>
    <scope>IDENTIFICATION</scope>
</reference>
<evidence type="ECO:0000313" key="2">
    <source>
        <dbReference type="Proteomes" id="UP000038045"/>
    </source>
</evidence>
<dbReference type="InterPro" id="IPR014044">
    <property type="entry name" value="CAP_dom"/>
</dbReference>
<accession>A0A0N4Z6C4</accession>
<evidence type="ECO:0000313" key="3">
    <source>
        <dbReference type="WBParaSite" id="PTRK_0000271700.1"/>
    </source>
</evidence>
<evidence type="ECO:0000259" key="1">
    <source>
        <dbReference type="Pfam" id="PF00188"/>
    </source>
</evidence>
<feature type="domain" description="SCP" evidence="1">
    <location>
        <begin position="2"/>
        <end position="103"/>
    </location>
</feature>
<proteinExistence type="predicted"/>
<sequence>MNEINKYRSWHNASNLTYNYQLAEDIKRVSNVTDKKGLTRYLYFDKDHLYMGNLQTKGFAKCIVGSWYHQRYSYNFSNPKLTYSNRNFAAIVYQDADKLGCGQLNLTYGIFLGCKIHMNSSFDNNFKDNVKNTNISWTPKTLEDFKCAKIWD</sequence>
<dbReference type="SUPFAM" id="SSF55797">
    <property type="entry name" value="PR-1-like"/>
    <property type="match status" value="1"/>
</dbReference>
<dbReference type="InterPro" id="IPR035940">
    <property type="entry name" value="CAP_sf"/>
</dbReference>
<dbReference type="Pfam" id="PF00188">
    <property type="entry name" value="CAP"/>
    <property type="match status" value="1"/>
</dbReference>
<dbReference type="Proteomes" id="UP000038045">
    <property type="component" value="Unplaced"/>
</dbReference>
<keyword evidence="2" id="KW-1185">Reference proteome</keyword>
<protein>
    <submittedName>
        <fullName evidence="3">SCP domain-containing protein</fullName>
    </submittedName>
</protein>